<sequence length="247" mass="28741">MSIFPFGIRGAVRETLLVWVIDDDYSFPESLVDPWQIKSAFMKDPFKVGMLPIWIFGAAENTWLNEMEDKLWEAGILVHLYKGDNRTRLNRVMADLAFWAFRLHAPTDLVIVSEREDMEQDPKFCSFRRAIKNNRVNAYAEHIRSFLNNDYPSRFPPALEEQSRRGYSPIAYYGYESDNKTLKLAYATYDETSEACGFPKIPACPTTARTREEIEKYPPTFRVPTTARTREEIEKYPPTFRVAGRPN</sequence>
<keyword evidence="1" id="KW-1185">Reference proteome</keyword>
<organism evidence="1 2">
    <name type="scientific">Camelina sativa</name>
    <name type="common">False flax</name>
    <name type="synonym">Myagrum sativum</name>
    <dbReference type="NCBI Taxonomy" id="90675"/>
    <lineage>
        <taxon>Eukaryota</taxon>
        <taxon>Viridiplantae</taxon>
        <taxon>Streptophyta</taxon>
        <taxon>Embryophyta</taxon>
        <taxon>Tracheophyta</taxon>
        <taxon>Spermatophyta</taxon>
        <taxon>Magnoliopsida</taxon>
        <taxon>eudicotyledons</taxon>
        <taxon>Gunneridae</taxon>
        <taxon>Pentapetalae</taxon>
        <taxon>rosids</taxon>
        <taxon>malvids</taxon>
        <taxon>Brassicales</taxon>
        <taxon>Brassicaceae</taxon>
        <taxon>Camelineae</taxon>
        <taxon>Camelina</taxon>
    </lineage>
</organism>
<reference evidence="1" key="1">
    <citation type="journal article" date="2014" name="Nat. Commun.">
        <title>The emerging biofuel crop Camelina sativa retains a highly undifferentiated hexaploid genome structure.</title>
        <authorList>
            <person name="Kagale S."/>
            <person name="Koh C."/>
            <person name="Nixon J."/>
            <person name="Bollina V."/>
            <person name="Clarke W.E."/>
            <person name="Tuteja R."/>
            <person name="Spillane C."/>
            <person name="Robinson S.J."/>
            <person name="Links M.G."/>
            <person name="Clarke C."/>
            <person name="Higgins E.E."/>
            <person name="Huebert T."/>
            <person name="Sharpe A.G."/>
            <person name="Parkin I.A."/>
        </authorList>
    </citation>
    <scope>NUCLEOTIDE SEQUENCE [LARGE SCALE GENOMIC DNA]</scope>
    <source>
        <strain evidence="1">cv. DH55</strain>
    </source>
</reference>
<proteinExistence type="predicted"/>
<evidence type="ECO:0000313" key="1">
    <source>
        <dbReference type="Proteomes" id="UP000694864"/>
    </source>
</evidence>
<dbReference type="GeneID" id="104722520"/>
<accession>A0ABM0UC62</accession>
<reference evidence="2" key="2">
    <citation type="submission" date="2025-08" db="UniProtKB">
        <authorList>
            <consortium name="RefSeq"/>
        </authorList>
    </citation>
    <scope>IDENTIFICATION</scope>
    <source>
        <tissue evidence="2">Leaf</tissue>
    </source>
</reference>
<evidence type="ECO:0000313" key="2">
    <source>
        <dbReference type="RefSeq" id="XP_010439000.1"/>
    </source>
</evidence>
<dbReference type="Proteomes" id="UP000694864">
    <property type="component" value="Chromosome 11"/>
</dbReference>
<dbReference type="RefSeq" id="XP_010439000.1">
    <property type="nucleotide sequence ID" value="XM_010440698.1"/>
</dbReference>
<protein>
    <submittedName>
        <fullName evidence="2">Uncharacterized protein LOC104722520</fullName>
    </submittedName>
</protein>
<name>A0ABM0UC62_CAMSA</name>
<gene>
    <name evidence="2" type="primary">LOC104722520</name>
</gene>